<organism evidence="2 3">
    <name type="scientific">Candidatus Roizmanbacteria bacterium CG_4_8_14_3_um_filter_36_10</name>
    <dbReference type="NCBI Taxonomy" id="1974834"/>
    <lineage>
        <taxon>Bacteria</taxon>
        <taxon>Candidatus Roizmaniibacteriota</taxon>
    </lineage>
</organism>
<feature type="transmembrane region" description="Helical" evidence="1">
    <location>
        <begin position="136"/>
        <end position="156"/>
    </location>
</feature>
<dbReference type="EMBL" id="PFQK01000072">
    <property type="protein sequence ID" value="PJC81540.1"/>
    <property type="molecule type" value="Genomic_DNA"/>
</dbReference>
<evidence type="ECO:0000313" key="3">
    <source>
        <dbReference type="Proteomes" id="UP000229370"/>
    </source>
</evidence>
<keyword evidence="1" id="KW-0472">Membrane</keyword>
<accession>A0A2M8GLW2</accession>
<evidence type="ECO:0000313" key="2">
    <source>
        <dbReference type="EMBL" id="PJC81540.1"/>
    </source>
</evidence>
<name>A0A2M8GLW2_9BACT</name>
<comment type="caution">
    <text evidence="2">The sequence shown here is derived from an EMBL/GenBank/DDBJ whole genome shotgun (WGS) entry which is preliminary data.</text>
</comment>
<evidence type="ECO:0008006" key="4">
    <source>
        <dbReference type="Google" id="ProtNLM"/>
    </source>
</evidence>
<feature type="transmembrane region" description="Helical" evidence="1">
    <location>
        <begin position="110"/>
        <end position="130"/>
    </location>
</feature>
<protein>
    <recommendedName>
        <fullName evidence="4">CDP-alcohol phosphatidyltransferase</fullName>
    </recommendedName>
</protein>
<proteinExistence type="predicted"/>
<keyword evidence="1" id="KW-1133">Transmembrane helix</keyword>
<keyword evidence="1" id="KW-0812">Transmembrane</keyword>
<dbReference type="Proteomes" id="UP000229370">
    <property type="component" value="Unassembled WGS sequence"/>
</dbReference>
<evidence type="ECO:0000256" key="1">
    <source>
        <dbReference type="SAM" id="Phobius"/>
    </source>
</evidence>
<gene>
    <name evidence="2" type="ORF">CO007_04220</name>
</gene>
<feature type="transmembrane region" description="Helical" evidence="1">
    <location>
        <begin position="67"/>
        <end position="94"/>
    </location>
</feature>
<sequence length="177" mass="21592">MKKRNQKALIQYLFIVVLRIGVPLLIFYYPIFSALVVTFLDIIDADFASNRVLSLKEYERYDKILDLWWYTMAIVYSVFYLKPYFVFLLFLYLYRLAGDIIFFIKNDRRLLFFFQNFFENAFFVVFFGSLVNGLRFIISGSNLYLTLIIAFMLKIFQEWLVHWKQFTFKKNRLWLKD</sequence>
<reference evidence="3" key="1">
    <citation type="submission" date="2017-09" db="EMBL/GenBank/DDBJ databases">
        <title>Depth-based differentiation of microbial function through sediment-hosted aquifers and enrichment of novel symbionts in the deep terrestrial subsurface.</title>
        <authorList>
            <person name="Probst A.J."/>
            <person name="Ladd B."/>
            <person name="Jarett J.K."/>
            <person name="Geller-Mcgrath D.E."/>
            <person name="Sieber C.M.K."/>
            <person name="Emerson J.B."/>
            <person name="Anantharaman K."/>
            <person name="Thomas B.C."/>
            <person name="Malmstrom R."/>
            <person name="Stieglmeier M."/>
            <person name="Klingl A."/>
            <person name="Woyke T."/>
            <person name="Ryan C.M."/>
            <person name="Banfield J.F."/>
        </authorList>
    </citation>
    <scope>NUCLEOTIDE SEQUENCE [LARGE SCALE GENOMIC DNA]</scope>
</reference>
<dbReference type="AlphaFoldDB" id="A0A2M8GLW2"/>